<dbReference type="GO" id="GO:0006508">
    <property type="term" value="P:proteolysis"/>
    <property type="evidence" value="ECO:0007669"/>
    <property type="project" value="InterPro"/>
</dbReference>
<evidence type="ECO:0000256" key="1">
    <source>
        <dbReference type="PIRSR" id="PIRSR600250-50"/>
    </source>
</evidence>
<sequence>MPLPFRSALTGAVALLTLLGSATPAAADNRNDPNWAGYAFEGTTGSFSRVLAEWVQPSGECPEPDTRMYAASWVGLDGYRGTTVEQTGTTARCSEDGQISYFAWYQMYPDPPVRYADPVQPGDRLMAQVSYLPDEDEFELDMWDWTRRWAESTFQRVPEGHTALRRTAEVVVEDPKRAQNAWWPMTRFSRIDFRNCQVNGSPIGDLPDPLVLTMRRDQVNRARPTRLFDSGRAFQVNWEHS</sequence>
<evidence type="ECO:0000256" key="2">
    <source>
        <dbReference type="SAM" id="SignalP"/>
    </source>
</evidence>
<protein>
    <submittedName>
        <fullName evidence="3">Peptidase A4-like protein</fullName>
    </submittedName>
</protein>
<dbReference type="PANTHER" id="PTHR37536">
    <property type="entry name" value="PUTATIVE (AFU_ORTHOLOGUE AFUA_3G02970)-RELATED"/>
    <property type="match status" value="1"/>
</dbReference>
<accession>A0A561T6Q1</accession>
<dbReference type="EMBL" id="VIWT01000004">
    <property type="protein sequence ID" value="TWF82796.1"/>
    <property type="molecule type" value="Genomic_DNA"/>
</dbReference>
<dbReference type="CDD" id="cd13426">
    <property type="entry name" value="Peptidase_G1"/>
    <property type="match status" value="1"/>
</dbReference>
<dbReference type="AlphaFoldDB" id="A0A561T6Q1"/>
<keyword evidence="4" id="KW-1185">Reference proteome</keyword>
<evidence type="ECO:0000313" key="4">
    <source>
        <dbReference type="Proteomes" id="UP000317940"/>
    </source>
</evidence>
<feature type="signal peptide" evidence="2">
    <location>
        <begin position="1"/>
        <end position="27"/>
    </location>
</feature>
<proteinExistence type="predicted"/>
<feature type="chain" id="PRO_5022213169" evidence="2">
    <location>
        <begin position="28"/>
        <end position="241"/>
    </location>
</feature>
<keyword evidence="2" id="KW-0732">Signal</keyword>
<dbReference type="Pfam" id="PF01828">
    <property type="entry name" value="Peptidase_A4"/>
    <property type="match status" value="1"/>
</dbReference>
<dbReference type="OrthoDB" id="2630173at2"/>
<reference evidence="3 4" key="1">
    <citation type="submission" date="2019-06" db="EMBL/GenBank/DDBJ databases">
        <title>Sequencing the genomes of 1000 actinobacteria strains.</title>
        <authorList>
            <person name="Klenk H.-P."/>
        </authorList>
    </citation>
    <scope>NUCLEOTIDE SEQUENCE [LARGE SCALE GENOMIC DNA]</scope>
    <source>
        <strain evidence="3 4">DSM 44826</strain>
    </source>
</reference>
<dbReference type="InterPro" id="IPR038656">
    <property type="entry name" value="Peptidase_G1_sf"/>
</dbReference>
<dbReference type="InterPro" id="IPR000250">
    <property type="entry name" value="Peptidase_G1"/>
</dbReference>
<evidence type="ECO:0000313" key="3">
    <source>
        <dbReference type="EMBL" id="TWF82796.1"/>
    </source>
</evidence>
<name>A0A561T6Q1_9ACTN</name>
<gene>
    <name evidence="3" type="ORF">FHX73_14278</name>
</gene>
<dbReference type="PANTHER" id="PTHR37536:SF1">
    <property type="entry name" value="ASPERGILLOPEPSIN, PUTAITVE (AFU_ORTHOLOGUE AFUA_7G01200)"/>
    <property type="match status" value="1"/>
</dbReference>
<organism evidence="3 4">
    <name type="scientific">Kitasatospora viridis</name>
    <dbReference type="NCBI Taxonomy" id="281105"/>
    <lineage>
        <taxon>Bacteria</taxon>
        <taxon>Bacillati</taxon>
        <taxon>Actinomycetota</taxon>
        <taxon>Actinomycetes</taxon>
        <taxon>Kitasatosporales</taxon>
        <taxon>Streptomycetaceae</taxon>
        <taxon>Kitasatospora</taxon>
    </lineage>
</organism>
<comment type="caution">
    <text evidence="3">The sequence shown here is derived from an EMBL/GenBank/DDBJ whole genome shotgun (WGS) entry which is preliminary data.</text>
</comment>
<dbReference type="InterPro" id="IPR013320">
    <property type="entry name" value="ConA-like_dom_sf"/>
</dbReference>
<dbReference type="GO" id="GO:0070007">
    <property type="term" value="F:glutamic-type endopeptidase activity"/>
    <property type="evidence" value="ECO:0007669"/>
    <property type="project" value="InterPro"/>
</dbReference>
<dbReference type="Proteomes" id="UP000317940">
    <property type="component" value="Unassembled WGS sequence"/>
</dbReference>
<dbReference type="SUPFAM" id="SSF49899">
    <property type="entry name" value="Concanavalin A-like lectins/glucanases"/>
    <property type="match status" value="1"/>
</dbReference>
<dbReference type="RefSeq" id="WP_145910070.1">
    <property type="nucleotide sequence ID" value="NZ_BAAAMZ010000009.1"/>
</dbReference>
<feature type="active site" description="Proton acceptor" evidence="1">
    <location>
        <position position="173"/>
    </location>
</feature>
<dbReference type="Gene3D" id="2.60.120.700">
    <property type="entry name" value="Peptidase G1"/>
    <property type="match status" value="1"/>
</dbReference>